<proteinExistence type="inferred from homology"/>
<dbReference type="Gene3D" id="1.25.70.10">
    <property type="entry name" value="Transcription termination factor 3, mitochondrial"/>
    <property type="match status" value="2"/>
</dbReference>
<dbReference type="Proteomes" id="UP000663880">
    <property type="component" value="Unassembled WGS sequence"/>
</dbReference>
<evidence type="ECO:0000256" key="1">
    <source>
        <dbReference type="ARBA" id="ARBA00007692"/>
    </source>
</evidence>
<gene>
    <name evidence="3" type="ORF">PMACD_LOCUS9839</name>
</gene>
<dbReference type="InterPro" id="IPR003690">
    <property type="entry name" value="MTERF"/>
</dbReference>
<keyword evidence="4" id="KW-1185">Reference proteome</keyword>
<dbReference type="InterPro" id="IPR038538">
    <property type="entry name" value="MTERF_sf"/>
</dbReference>
<name>A0A821U4N1_9NEOP</name>
<reference evidence="3" key="1">
    <citation type="submission" date="2021-02" db="EMBL/GenBank/DDBJ databases">
        <authorList>
            <person name="Steward A R."/>
        </authorList>
    </citation>
    <scope>NUCLEOTIDE SEQUENCE</scope>
</reference>
<dbReference type="GO" id="GO:0006393">
    <property type="term" value="P:termination of mitochondrial transcription"/>
    <property type="evidence" value="ECO:0007669"/>
    <property type="project" value="TreeGrafter"/>
</dbReference>
<accession>A0A821U4N1</accession>
<protein>
    <recommendedName>
        <fullName evidence="5">Transcription termination factor 5, mitochondrial</fullName>
    </recommendedName>
</protein>
<evidence type="ECO:0000313" key="4">
    <source>
        <dbReference type="Proteomes" id="UP000663880"/>
    </source>
</evidence>
<evidence type="ECO:0000256" key="2">
    <source>
        <dbReference type="ARBA" id="ARBA00022946"/>
    </source>
</evidence>
<sequence>MLLGRLKLCCRLQKFMRMISINHENLYTLCRHLGISKDKAHFIMLKQPYITKFCEEDIQSMVKTVYDLGYPKDILIDYPNLFYMLPVTLKNRYKILEECGFKEITPQLLLSYLNIMKQKTVGELRSGGLIPQFFNMENRLASCMTQWPTSLTTLIYGDVNSLTLHSLRLKIIQRYLELVIDLTEDEFLRGLKTYPTLQHRPLKAINETLVILQSQVAMPKYKIKSNLYLIHADPDNLTQILFKLRELGGIDVKDVIRMYPKLATKNYSTLQEIKDILEKHGIGSEAQSRCFQVFTLSPRTVEERLTHAKTTPEFSLYINHPRFLKIILYNKTVLKRIINLKNQNKKCLSLNVLSGSSVRYESFEKAPGDRLGKGKDLVFAISQVLGSGFPTKNIRNTLRKHPFWINIPLVEVRYVCDKLTKDFSPQDIYDNVAVLLYPWNKIRKTIEDIHKVEALNGHVDINKLNKTQQLSLVVYMIEKEHYFSGNGVWTDDQQKNIVNLESKPTTKLKKI</sequence>
<evidence type="ECO:0000313" key="3">
    <source>
        <dbReference type="EMBL" id="CAF4883724.1"/>
    </source>
</evidence>
<dbReference type="AlphaFoldDB" id="A0A821U4N1"/>
<dbReference type="GO" id="GO:0003676">
    <property type="term" value="F:nucleic acid binding"/>
    <property type="evidence" value="ECO:0007669"/>
    <property type="project" value="InterPro"/>
</dbReference>
<dbReference type="GO" id="GO:0005759">
    <property type="term" value="C:mitochondrial matrix"/>
    <property type="evidence" value="ECO:0007669"/>
    <property type="project" value="TreeGrafter"/>
</dbReference>
<dbReference type="PANTHER" id="PTHR15437">
    <property type="entry name" value="TRANSCRIPTION TERMINATION FACTOR, MITOCHONDRIAL"/>
    <property type="match status" value="1"/>
</dbReference>
<organism evidence="3 4">
    <name type="scientific">Pieris macdunnoughi</name>
    <dbReference type="NCBI Taxonomy" id="345717"/>
    <lineage>
        <taxon>Eukaryota</taxon>
        <taxon>Metazoa</taxon>
        <taxon>Ecdysozoa</taxon>
        <taxon>Arthropoda</taxon>
        <taxon>Hexapoda</taxon>
        <taxon>Insecta</taxon>
        <taxon>Pterygota</taxon>
        <taxon>Neoptera</taxon>
        <taxon>Endopterygota</taxon>
        <taxon>Lepidoptera</taxon>
        <taxon>Glossata</taxon>
        <taxon>Ditrysia</taxon>
        <taxon>Papilionoidea</taxon>
        <taxon>Pieridae</taxon>
        <taxon>Pierinae</taxon>
        <taxon>Pieris</taxon>
    </lineage>
</organism>
<comment type="caution">
    <text evidence="3">The sequence shown here is derived from an EMBL/GenBank/DDBJ whole genome shotgun (WGS) entry which is preliminary data.</text>
</comment>
<dbReference type="EMBL" id="CAJOBZ010000028">
    <property type="protein sequence ID" value="CAF4883724.1"/>
    <property type="molecule type" value="Genomic_DNA"/>
</dbReference>
<comment type="similarity">
    <text evidence="1">Belongs to the mTERF family.</text>
</comment>
<dbReference type="OrthoDB" id="10064535at2759"/>
<keyword evidence="2" id="KW-0809">Transit peptide</keyword>
<dbReference type="PANTHER" id="PTHR15437:SF7">
    <property type="entry name" value="TRANSCRIPTION TERMINATION FACTOR 5, MITOCHONDRIAL"/>
    <property type="match status" value="1"/>
</dbReference>
<evidence type="ECO:0008006" key="5">
    <source>
        <dbReference type="Google" id="ProtNLM"/>
    </source>
</evidence>